<keyword evidence="17" id="KW-1185">Reference proteome</keyword>
<dbReference type="EMBL" id="JH930472">
    <property type="protein sequence ID" value="EKM55820.1"/>
    <property type="molecule type" value="Genomic_DNA"/>
</dbReference>
<evidence type="ECO:0000256" key="10">
    <source>
        <dbReference type="ARBA" id="ARBA00023004"/>
    </source>
</evidence>
<dbReference type="InterPro" id="IPR001128">
    <property type="entry name" value="Cyt_P450"/>
</dbReference>
<dbReference type="PRINTS" id="PR00385">
    <property type="entry name" value="P450"/>
</dbReference>
<evidence type="ECO:0000313" key="17">
    <source>
        <dbReference type="Proteomes" id="UP000008370"/>
    </source>
</evidence>
<dbReference type="PRINTS" id="PR00463">
    <property type="entry name" value="EP450I"/>
</dbReference>
<dbReference type="PANTHER" id="PTHR46300">
    <property type="entry name" value="P450, PUTATIVE (EUROFUNG)-RELATED-RELATED"/>
    <property type="match status" value="1"/>
</dbReference>
<dbReference type="InterPro" id="IPR036396">
    <property type="entry name" value="Cyt_P450_sf"/>
</dbReference>
<dbReference type="Gene3D" id="1.10.630.10">
    <property type="entry name" value="Cytochrome P450"/>
    <property type="match status" value="1"/>
</dbReference>
<keyword evidence="6 15" id="KW-0812">Transmembrane</keyword>
<dbReference type="RefSeq" id="XP_007396135.1">
    <property type="nucleotide sequence ID" value="XM_007396073.1"/>
</dbReference>
<keyword evidence="5 13" id="KW-0349">Heme</keyword>
<feature type="binding site" description="axial binding residue" evidence="13">
    <location>
        <position position="450"/>
    </location>
    <ligand>
        <name>heme</name>
        <dbReference type="ChEBI" id="CHEBI:30413"/>
    </ligand>
    <ligandPart>
        <name>Fe</name>
        <dbReference type="ChEBI" id="CHEBI:18248"/>
    </ligandPart>
</feature>
<comment type="similarity">
    <text evidence="4 14">Belongs to the cytochrome P450 family.</text>
</comment>
<dbReference type="KEGG" id="pco:PHACADRAFT_209340"/>
<dbReference type="Pfam" id="PF00067">
    <property type="entry name" value="p450"/>
    <property type="match status" value="1"/>
</dbReference>
<dbReference type="GO" id="GO:0004497">
    <property type="term" value="F:monooxygenase activity"/>
    <property type="evidence" value="ECO:0007669"/>
    <property type="project" value="UniProtKB-KW"/>
</dbReference>
<dbReference type="InterPro" id="IPR017972">
    <property type="entry name" value="Cyt_P450_CS"/>
</dbReference>
<organism evidence="16 17">
    <name type="scientific">Phanerochaete carnosa (strain HHB-10118-sp)</name>
    <name type="common">White-rot fungus</name>
    <name type="synonym">Peniophora carnosa</name>
    <dbReference type="NCBI Taxonomy" id="650164"/>
    <lineage>
        <taxon>Eukaryota</taxon>
        <taxon>Fungi</taxon>
        <taxon>Dikarya</taxon>
        <taxon>Basidiomycota</taxon>
        <taxon>Agaricomycotina</taxon>
        <taxon>Agaricomycetes</taxon>
        <taxon>Polyporales</taxon>
        <taxon>Phanerochaetaceae</taxon>
        <taxon>Phanerochaete</taxon>
    </lineage>
</organism>
<keyword evidence="10 13" id="KW-0408">Iron</keyword>
<evidence type="ECO:0000256" key="9">
    <source>
        <dbReference type="ARBA" id="ARBA00023002"/>
    </source>
</evidence>
<dbReference type="CDD" id="cd11065">
    <property type="entry name" value="CYP64-like"/>
    <property type="match status" value="1"/>
</dbReference>
<proteinExistence type="inferred from homology"/>
<evidence type="ECO:0000256" key="1">
    <source>
        <dbReference type="ARBA" id="ARBA00001971"/>
    </source>
</evidence>
<evidence type="ECO:0008006" key="18">
    <source>
        <dbReference type="Google" id="ProtNLM"/>
    </source>
</evidence>
<dbReference type="InterPro" id="IPR050364">
    <property type="entry name" value="Cytochrome_P450_fung"/>
</dbReference>
<dbReference type="SUPFAM" id="SSF48264">
    <property type="entry name" value="Cytochrome P450"/>
    <property type="match status" value="1"/>
</dbReference>
<evidence type="ECO:0000256" key="15">
    <source>
        <dbReference type="SAM" id="Phobius"/>
    </source>
</evidence>
<evidence type="ECO:0000256" key="5">
    <source>
        <dbReference type="ARBA" id="ARBA00022617"/>
    </source>
</evidence>
<keyword evidence="11 14" id="KW-0503">Monooxygenase</keyword>
<dbReference type="OrthoDB" id="2789670at2759"/>
<evidence type="ECO:0000256" key="12">
    <source>
        <dbReference type="ARBA" id="ARBA00023136"/>
    </source>
</evidence>
<evidence type="ECO:0000256" key="2">
    <source>
        <dbReference type="ARBA" id="ARBA00004167"/>
    </source>
</evidence>
<comment type="subcellular location">
    <subcellularLocation>
        <location evidence="2">Membrane</location>
        <topology evidence="2">Single-pass membrane protein</topology>
    </subcellularLocation>
</comment>
<keyword evidence="7 13" id="KW-0479">Metal-binding</keyword>
<evidence type="ECO:0000256" key="4">
    <source>
        <dbReference type="ARBA" id="ARBA00010617"/>
    </source>
</evidence>
<keyword evidence="12 15" id="KW-0472">Membrane</keyword>
<evidence type="ECO:0000256" key="3">
    <source>
        <dbReference type="ARBA" id="ARBA00005179"/>
    </source>
</evidence>
<protein>
    <recommendedName>
        <fullName evidence="18">Cytochrome P450</fullName>
    </recommendedName>
</protein>
<evidence type="ECO:0000256" key="8">
    <source>
        <dbReference type="ARBA" id="ARBA00022989"/>
    </source>
</evidence>
<evidence type="ECO:0000313" key="16">
    <source>
        <dbReference type="EMBL" id="EKM55820.1"/>
    </source>
</evidence>
<sequence>MVSGILTMPSQLSDVLPTAVLVGLITLVAYYARRNKQYRLPPGPKGLPIVGNAWDLPAEGCEWVAYQRWGKQYDSDVIFLRFFGAPVVVLNSAKAALDLFEKRSTIYSDRQHQVMLHDIVGWGKNFAFLHYGDEWRTHRKLFHQHFNQNMVHKYQEQMTHESKKLLQHLLACQGDFMPCIRTMAAAVILGITFGMEVQPENDPYVNTAEKAMHAMAMVTNPGSYMVDYVPSLRYLPRWAPGAQFKRDGAEWAAAVTTAYEMPYQFVKRSMANGTALPSITSSLLSKLDEGKDNSREEYLIRHVTGTAYVAGADTTVSALEFFVLAMVLYPEVQKTAQEHIDRVVGKERLPTFEDRKSLPYISALMHEVLRWRPVTPLVASHRSMVDDEYEGYHIPAGSMVVGNAWAMLHNEERFPNPENFDPMRFITPDGQLSEGAADAMACFGFGRRICPGRHFALESTWVTIAQVLAALNIGKGVDEHGKLIEPKRDCTPGFLIHPQPFKAIFKPRSAAASAILQSPTFFD</sequence>
<dbReference type="InParanoid" id="K5W9H0"/>
<evidence type="ECO:0000256" key="14">
    <source>
        <dbReference type="RuleBase" id="RU000461"/>
    </source>
</evidence>
<comment type="pathway">
    <text evidence="3">Secondary metabolite biosynthesis.</text>
</comment>
<keyword evidence="9 14" id="KW-0560">Oxidoreductase</keyword>
<dbReference type="PANTHER" id="PTHR46300:SF7">
    <property type="entry name" value="P450, PUTATIVE (EUROFUNG)-RELATED"/>
    <property type="match status" value="1"/>
</dbReference>
<evidence type="ECO:0000256" key="11">
    <source>
        <dbReference type="ARBA" id="ARBA00023033"/>
    </source>
</evidence>
<dbReference type="GO" id="GO:0005506">
    <property type="term" value="F:iron ion binding"/>
    <property type="evidence" value="ECO:0007669"/>
    <property type="project" value="InterPro"/>
</dbReference>
<dbReference type="GO" id="GO:0016705">
    <property type="term" value="F:oxidoreductase activity, acting on paired donors, with incorporation or reduction of molecular oxygen"/>
    <property type="evidence" value="ECO:0007669"/>
    <property type="project" value="InterPro"/>
</dbReference>
<comment type="cofactor">
    <cofactor evidence="1 13">
        <name>heme</name>
        <dbReference type="ChEBI" id="CHEBI:30413"/>
    </cofactor>
</comment>
<dbReference type="GeneID" id="18912830"/>
<dbReference type="GO" id="GO:0020037">
    <property type="term" value="F:heme binding"/>
    <property type="evidence" value="ECO:0007669"/>
    <property type="project" value="InterPro"/>
</dbReference>
<dbReference type="PROSITE" id="PS00086">
    <property type="entry name" value="CYTOCHROME_P450"/>
    <property type="match status" value="1"/>
</dbReference>
<evidence type="ECO:0000256" key="13">
    <source>
        <dbReference type="PIRSR" id="PIRSR602401-1"/>
    </source>
</evidence>
<evidence type="ECO:0000256" key="7">
    <source>
        <dbReference type="ARBA" id="ARBA00022723"/>
    </source>
</evidence>
<gene>
    <name evidence="16" type="ORF">PHACADRAFT_209340</name>
</gene>
<dbReference type="AlphaFoldDB" id="K5W9H0"/>
<dbReference type="Proteomes" id="UP000008370">
    <property type="component" value="Unassembled WGS sequence"/>
</dbReference>
<dbReference type="InterPro" id="IPR002401">
    <property type="entry name" value="Cyt_P450_E_grp-I"/>
</dbReference>
<reference evidence="16 17" key="1">
    <citation type="journal article" date="2012" name="BMC Genomics">
        <title>Comparative genomics of the white-rot fungi, Phanerochaete carnosa and P. chrysosporium, to elucidate the genetic basis of the distinct wood types they colonize.</title>
        <authorList>
            <person name="Suzuki H."/>
            <person name="MacDonald J."/>
            <person name="Syed K."/>
            <person name="Salamov A."/>
            <person name="Hori C."/>
            <person name="Aerts A."/>
            <person name="Henrissat B."/>
            <person name="Wiebenga A."/>
            <person name="vanKuyk P.A."/>
            <person name="Barry K."/>
            <person name="Lindquist E."/>
            <person name="LaButti K."/>
            <person name="Lapidus A."/>
            <person name="Lucas S."/>
            <person name="Coutinho P."/>
            <person name="Gong Y."/>
            <person name="Samejima M."/>
            <person name="Mahadevan R."/>
            <person name="Abou-Zaid M."/>
            <person name="de Vries R.P."/>
            <person name="Igarashi K."/>
            <person name="Yadav J.S."/>
            <person name="Grigoriev I.V."/>
            <person name="Master E.R."/>
        </authorList>
    </citation>
    <scope>NUCLEOTIDE SEQUENCE [LARGE SCALE GENOMIC DNA]</scope>
    <source>
        <strain evidence="16 17">HHB-10118-sp</strain>
    </source>
</reference>
<accession>K5W9H0</accession>
<dbReference type="HOGENOM" id="CLU_001570_2_3_1"/>
<keyword evidence="8 15" id="KW-1133">Transmembrane helix</keyword>
<feature type="transmembrane region" description="Helical" evidence="15">
    <location>
        <begin position="15"/>
        <end position="32"/>
    </location>
</feature>
<name>K5W9H0_PHACS</name>
<dbReference type="GO" id="GO:0016020">
    <property type="term" value="C:membrane"/>
    <property type="evidence" value="ECO:0007669"/>
    <property type="project" value="UniProtKB-SubCell"/>
</dbReference>
<evidence type="ECO:0000256" key="6">
    <source>
        <dbReference type="ARBA" id="ARBA00022692"/>
    </source>
</evidence>